<keyword evidence="2" id="KW-1185">Reference proteome</keyword>
<dbReference type="SMART" id="SM00108">
    <property type="entry name" value="B_lectin"/>
    <property type="match status" value="1"/>
</dbReference>
<organism evidence="2 3">
    <name type="scientific">Plectus sambesii</name>
    <dbReference type="NCBI Taxonomy" id="2011161"/>
    <lineage>
        <taxon>Eukaryota</taxon>
        <taxon>Metazoa</taxon>
        <taxon>Ecdysozoa</taxon>
        <taxon>Nematoda</taxon>
        <taxon>Chromadorea</taxon>
        <taxon>Plectida</taxon>
        <taxon>Plectina</taxon>
        <taxon>Plectoidea</taxon>
        <taxon>Plectidae</taxon>
        <taxon>Plectus</taxon>
    </lineage>
</organism>
<dbReference type="AlphaFoldDB" id="A0A914WXT4"/>
<protein>
    <submittedName>
        <fullName evidence="3">Bulb-type lectin domain-containing protein</fullName>
    </submittedName>
</protein>
<dbReference type="WBParaSite" id="PSAMB.scaffold566size47004.g7227.t1">
    <property type="protein sequence ID" value="PSAMB.scaffold566size47004.g7227.t1"/>
    <property type="gene ID" value="PSAMB.scaffold566size47004.g7227"/>
</dbReference>
<name>A0A914WXT4_9BILA</name>
<evidence type="ECO:0000313" key="2">
    <source>
        <dbReference type="Proteomes" id="UP000887566"/>
    </source>
</evidence>
<dbReference type="Proteomes" id="UP000887566">
    <property type="component" value="Unplaced"/>
</dbReference>
<dbReference type="InterPro" id="IPR001480">
    <property type="entry name" value="Bulb-type_lectin_dom"/>
</dbReference>
<sequence>MQGDGNFVLYVGAQVPSNALWSSKTDGRGYPPYRLSVQGDNNVVVYDVHNKALWASGTDGKGTKPARLIMQDDGNLVLYDASSQALWSSKTVR</sequence>
<evidence type="ECO:0000259" key="1">
    <source>
        <dbReference type="PROSITE" id="PS50927"/>
    </source>
</evidence>
<reference evidence="3" key="1">
    <citation type="submission" date="2022-11" db="UniProtKB">
        <authorList>
            <consortium name="WormBaseParasite"/>
        </authorList>
    </citation>
    <scope>IDENTIFICATION</scope>
</reference>
<dbReference type="PROSITE" id="PS50927">
    <property type="entry name" value="BULB_LECTIN"/>
    <property type="match status" value="1"/>
</dbReference>
<proteinExistence type="predicted"/>
<dbReference type="SUPFAM" id="SSF51110">
    <property type="entry name" value="alpha-D-mannose-specific plant lectins"/>
    <property type="match status" value="1"/>
</dbReference>
<feature type="domain" description="Bulb-type lectin" evidence="1">
    <location>
        <begin position="1"/>
        <end position="91"/>
    </location>
</feature>
<evidence type="ECO:0000313" key="3">
    <source>
        <dbReference type="WBParaSite" id="PSAMB.scaffold566size47004.g7227.t1"/>
    </source>
</evidence>
<dbReference type="Gene3D" id="2.90.10.10">
    <property type="entry name" value="Bulb-type lectin domain"/>
    <property type="match status" value="2"/>
</dbReference>
<accession>A0A914WXT4</accession>
<dbReference type="InterPro" id="IPR036426">
    <property type="entry name" value="Bulb-type_lectin_dom_sf"/>
</dbReference>